<dbReference type="EMBL" id="AZBU02000004">
    <property type="protein sequence ID" value="TKR82751.1"/>
    <property type="molecule type" value="Genomic_DNA"/>
</dbReference>
<evidence type="ECO:0000313" key="2">
    <source>
        <dbReference type="EMBL" id="TKR82751.1"/>
    </source>
</evidence>
<dbReference type="Proteomes" id="UP000298663">
    <property type="component" value="Unassembled WGS sequence"/>
</dbReference>
<protein>
    <submittedName>
        <fullName evidence="2">Uncharacterized protein</fullName>
    </submittedName>
</protein>
<reference evidence="2 3" key="2">
    <citation type="journal article" date="2019" name="G3 (Bethesda)">
        <title>Hybrid Assembly of the Genome of the Entomopathogenic Nematode Steinernema carpocapsae Identifies the X-Chromosome.</title>
        <authorList>
            <person name="Serra L."/>
            <person name="Macchietto M."/>
            <person name="Macias-Munoz A."/>
            <person name="McGill C.J."/>
            <person name="Rodriguez I.M."/>
            <person name="Rodriguez B."/>
            <person name="Murad R."/>
            <person name="Mortazavi A."/>
        </authorList>
    </citation>
    <scope>NUCLEOTIDE SEQUENCE [LARGE SCALE GENOMIC DNA]</scope>
    <source>
        <strain evidence="2 3">ALL</strain>
    </source>
</reference>
<name>A0A4U5NJ48_STECR</name>
<proteinExistence type="predicted"/>
<feature type="transmembrane region" description="Helical" evidence="1">
    <location>
        <begin position="80"/>
        <end position="106"/>
    </location>
</feature>
<evidence type="ECO:0000256" key="1">
    <source>
        <dbReference type="SAM" id="Phobius"/>
    </source>
</evidence>
<feature type="transmembrane region" description="Helical" evidence="1">
    <location>
        <begin position="126"/>
        <end position="148"/>
    </location>
</feature>
<keyword evidence="1" id="KW-0812">Transmembrane</keyword>
<organism evidence="2 3">
    <name type="scientific">Steinernema carpocapsae</name>
    <name type="common">Entomopathogenic nematode</name>
    <dbReference type="NCBI Taxonomy" id="34508"/>
    <lineage>
        <taxon>Eukaryota</taxon>
        <taxon>Metazoa</taxon>
        <taxon>Ecdysozoa</taxon>
        <taxon>Nematoda</taxon>
        <taxon>Chromadorea</taxon>
        <taxon>Rhabditida</taxon>
        <taxon>Tylenchina</taxon>
        <taxon>Panagrolaimomorpha</taxon>
        <taxon>Strongyloidoidea</taxon>
        <taxon>Steinernematidae</taxon>
        <taxon>Steinernema</taxon>
    </lineage>
</organism>
<reference evidence="2 3" key="1">
    <citation type="journal article" date="2015" name="Genome Biol.">
        <title>Comparative genomics of Steinernema reveals deeply conserved gene regulatory networks.</title>
        <authorList>
            <person name="Dillman A.R."/>
            <person name="Macchietto M."/>
            <person name="Porter C.F."/>
            <person name="Rogers A."/>
            <person name="Williams B."/>
            <person name="Antoshechkin I."/>
            <person name="Lee M.M."/>
            <person name="Goodwin Z."/>
            <person name="Lu X."/>
            <person name="Lewis E.E."/>
            <person name="Goodrich-Blair H."/>
            <person name="Stock S.P."/>
            <person name="Adams B.J."/>
            <person name="Sternberg P.W."/>
            <person name="Mortazavi A."/>
        </authorList>
    </citation>
    <scope>NUCLEOTIDE SEQUENCE [LARGE SCALE GENOMIC DNA]</scope>
    <source>
        <strain evidence="2 3">ALL</strain>
    </source>
</reference>
<accession>A0A4U5NJ48</accession>
<keyword evidence="1" id="KW-0472">Membrane</keyword>
<keyword evidence="1" id="KW-1133">Transmembrane helix</keyword>
<feature type="transmembrane region" description="Helical" evidence="1">
    <location>
        <begin position="21"/>
        <end position="44"/>
    </location>
</feature>
<gene>
    <name evidence="2" type="ORF">L596_016431</name>
</gene>
<dbReference type="AlphaFoldDB" id="A0A4U5NJ48"/>
<sequence length="156" mass="16620">MVRHVVNDPGCCCCGSIISGAYAIGILYIISAVSFCIFGFFGLLSSPSSLPFVPNSLFSLIAGFSIIYGVSQYKPKTLKIYYVIVIIQIVVGGIAGVLFIVAAVVFHASLPGMTENADSNAMKTTLWIIMAFVIVGMIAGLLMNLYFLSVIKECAS</sequence>
<feature type="transmembrane region" description="Helical" evidence="1">
    <location>
        <begin position="50"/>
        <end position="68"/>
    </location>
</feature>
<evidence type="ECO:0000313" key="3">
    <source>
        <dbReference type="Proteomes" id="UP000298663"/>
    </source>
</evidence>
<keyword evidence="3" id="KW-1185">Reference proteome</keyword>
<comment type="caution">
    <text evidence="2">The sequence shown here is derived from an EMBL/GenBank/DDBJ whole genome shotgun (WGS) entry which is preliminary data.</text>
</comment>